<dbReference type="InterPro" id="IPR036865">
    <property type="entry name" value="CRAL-TRIO_dom_sf"/>
</dbReference>
<evidence type="ECO:0008006" key="12">
    <source>
        <dbReference type="Google" id="ProtNLM"/>
    </source>
</evidence>
<dbReference type="Pfam" id="PF05241">
    <property type="entry name" value="EBP"/>
    <property type="match status" value="1"/>
</dbReference>
<dbReference type="AlphaFoldDB" id="A0AAD7UEG3"/>
<evidence type="ECO:0000256" key="2">
    <source>
        <dbReference type="ARBA" id="ARBA00022692"/>
    </source>
</evidence>
<feature type="region of interest" description="Disordered" evidence="6">
    <location>
        <begin position="830"/>
        <end position="862"/>
    </location>
</feature>
<dbReference type="SUPFAM" id="SSF52087">
    <property type="entry name" value="CRAL/TRIO domain"/>
    <property type="match status" value="1"/>
</dbReference>
<reference evidence="10" key="1">
    <citation type="submission" date="2023-01" db="EMBL/GenBank/DDBJ databases">
        <title>Metagenome sequencing of chrysophaentin producing Chrysophaeum taylorii.</title>
        <authorList>
            <person name="Davison J."/>
            <person name="Bewley C."/>
        </authorList>
    </citation>
    <scope>NUCLEOTIDE SEQUENCE</scope>
    <source>
        <strain evidence="10">NIES-1699</strain>
    </source>
</reference>
<dbReference type="PANTHER" id="PTHR45657">
    <property type="entry name" value="CRAL-TRIO DOMAIN-CONTAINING PROTEIN YKL091C-RELATED"/>
    <property type="match status" value="1"/>
</dbReference>
<dbReference type="PROSITE" id="PS51751">
    <property type="entry name" value="EXPERA"/>
    <property type="match status" value="1"/>
</dbReference>
<dbReference type="EMBL" id="JAQMWT010000344">
    <property type="protein sequence ID" value="KAJ8603736.1"/>
    <property type="molecule type" value="Genomic_DNA"/>
</dbReference>
<feature type="domain" description="CRAL-TRIO" evidence="8">
    <location>
        <begin position="83"/>
        <end position="260"/>
    </location>
</feature>
<dbReference type="CDD" id="cd00170">
    <property type="entry name" value="SEC14"/>
    <property type="match status" value="1"/>
</dbReference>
<feature type="transmembrane region" description="Helical" evidence="7">
    <location>
        <begin position="391"/>
        <end position="411"/>
    </location>
</feature>
<feature type="transmembrane region" description="Helical" evidence="7">
    <location>
        <begin position="357"/>
        <end position="379"/>
    </location>
</feature>
<feature type="transmembrane region" description="Helical" evidence="7">
    <location>
        <begin position="630"/>
        <end position="652"/>
    </location>
</feature>
<feature type="transmembrane region" description="Helical" evidence="7">
    <location>
        <begin position="693"/>
        <end position="713"/>
    </location>
</feature>
<feature type="domain" description="EXPERA" evidence="9">
    <location>
        <begin position="893"/>
        <end position="1044"/>
    </location>
</feature>
<dbReference type="SMART" id="SM00516">
    <property type="entry name" value="SEC14"/>
    <property type="match status" value="1"/>
</dbReference>
<accession>A0AAD7UEG3</accession>
<feature type="transmembrane region" description="Helical" evidence="7">
    <location>
        <begin position="897"/>
        <end position="918"/>
    </location>
</feature>
<comment type="subcellular location">
    <subcellularLocation>
        <location evidence="1">Membrane</location>
        <topology evidence="1">Multi-pass membrane protein</topology>
    </subcellularLocation>
</comment>
<dbReference type="Proteomes" id="UP001230188">
    <property type="component" value="Unassembled WGS sequence"/>
</dbReference>
<evidence type="ECO:0000313" key="11">
    <source>
        <dbReference type="Proteomes" id="UP001230188"/>
    </source>
</evidence>
<evidence type="ECO:0000259" key="8">
    <source>
        <dbReference type="PROSITE" id="PS50191"/>
    </source>
</evidence>
<dbReference type="InterPro" id="IPR033118">
    <property type="entry name" value="EXPERA"/>
</dbReference>
<feature type="transmembrane region" description="Helical" evidence="7">
    <location>
        <begin position="466"/>
        <end position="486"/>
    </location>
</feature>
<keyword evidence="3 5" id="KW-1133">Transmembrane helix</keyword>
<keyword evidence="4 5" id="KW-0472">Membrane</keyword>
<feature type="transmembrane region" description="Helical" evidence="7">
    <location>
        <begin position="733"/>
        <end position="758"/>
    </location>
</feature>
<feature type="compositionally biased region" description="Basic and acidic residues" evidence="6">
    <location>
        <begin position="516"/>
        <end position="525"/>
    </location>
</feature>
<evidence type="ECO:0000256" key="4">
    <source>
        <dbReference type="ARBA" id="ARBA00023136"/>
    </source>
</evidence>
<feature type="compositionally biased region" description="Acidic residues" evidence="6">
    <location>
        <begin position="531"/>
        <end position="542"/>
    </location>
</feature>
<feature type="region of interest" description="Disordered" evidence="6">
    <location>
        <begin position="506"/>
        <end position="581"/>
    </location>
</feature>
<evidence type="ECO:0000256" key="5">
    <source>
        <dbReference type="PROSITE-ProRule" id="PRU01087"/>
    </source>
</evidence>
<feature type="compositionally biased region" description="Acidic residues" evidence="6">
    <location>
        <begin position="506"/>
        <end position="515"/>
    </location>
</feature>
<dbReference type="Pfam" id="PF00650">
    <property type="entry name" value="CRAL_TRIO"/>
    <property type="match status" value="1"/>
</dbReference>
<gene>
    <name evidence="10" type="ORF">CTAYLR_000251</name>
</gene>
<organism evidence="10 11">
    <name type="scientific">Chrysophaeum taylorii</name>
    <dbReference type="NCBI Taxonomy" id="2483200"/>
    <lineage>
        <taxon>Eukaryota</taxon>
        <taxon>Sar</taxon>
        <taxon>Stramenopiles</taxon>
        <taxon>Ochrophyta</taxon>
        <taxon>Pelagophyceae</taxon>
        <taxon>Pelagomonadales</taxon>
        <taxon>Pelagomonadaceae</taxon>
        <taxon>Chrysophaeum</taxon>
    </lineage>
</organism>
<evidence type="ECO:0000256" key="6">
    <source>
        <dbReference type="SAM" id="MobiDB-lite"/>
    </source>
</evidence>
<evidence type="ECO:0000256" key="7">
    <source>
        <dbReference type="SAM" id="Phobius"/>
    </source>
</evidence>
<feature type="region of interest" description="Disordered" evidence="6">
    <location>
        <begin position="1091"/>
        <end position="1126"/>
    </location>
</feature>
<dbReference type="InterPro" id="IPR001251">
    <property type="entry name" value="CRAL-TRIO_dom"/>
</dbReference>
<dbReference type="Gene3D" id="3.40.525.10">
    <property type="entry name" value="CRAL-TRIO lipid binding domain"/>
    <property type="match status" value="1"/>
</dbReference>
<feature type="transmembrane region" description="Helical" evidence="7">
    <location>
        <begin position="1019"/>
        <end position="1039"/>
    </location>
</feature>
<feature type="compositionally biased region" description="Basic residues" evidence="6">
    <location>
        <begin position="569"/>
        <end position="580"/>
    </location>
</feature>
<dbReference type="PROSITE" id="PS50191">
    <property type="entry name" value="CRAL_TRIO"/>
    <property type="match status" value="1"/>
</dbReference>
<keyword evidence="11" id="KW-1185">Reference proteome</keyword>
<dbReference type="GO" id="GO:0016020">
    <property type="term" value="C:membrane"/>
    <property type="evidence" value="ECO:0007669"/>
    <property type="project" value="UniProtKB-SubCell"/>
</dbReference>
<dbReference type="InterPro" id="IPR051026">
    <property type="entry name" value="PI/PC_transfer"/>
</dbReference>
<evidence type="ECO:0000256" key="1">
    <source>
        <dbReference type="ARBA" id="ARBA00004141"/>
    </source>
</evidence>
<name>A0AAD7UEG3_9STRA</name>
<feature type="transmembrane region" description="Helical" evidence="7">
    <location>
        <begin position="957"/>
        <end position="980"/>
    </location>
</feature>
<proteinExistence type="predicted"/>
<evidence type="ECO:0000313" key="10">
    <source>
        <dbReference type="EMBL" id="KAJ8603736.1"/>
    </source>
</evidence>
<feature type="transmembrane region" description="Helical" evidence="7">
    <location>
        <begin position="987"/>
        <end position="1007"/>
    </location>
</feature>
<dbReference type="PANTHER" id="PTHR45657:SF1">
    <property type="entry name" value="CRAL-TRIO DOMAIN-CONTAINING PROTEIN YKL091C-RELATED"/>
    <property type="match status" value="1"/>
</dbReference>
<feature type="transmembrane region" description="Helical" evidence="7">
    <location>
        <begin position="595"/>
        <end position="615"/>
    </location>
</feature>
<evidence type="ECO:0000259" key="9">
    <source>
        <dbReference type="PROSITE" id="PS51751"/>
    </source>
</evidence>
<comment type="caution">
    <text evidence="10">The sequence shown here is derived from an EMBL/GenBank/DDBJ whole genome shotgun (WGS) entry which is preliminary data.</text>
</comment>
<sequence>MESSEEAVRSLLSAGLEGSLAETYCFGGDHELELAALLGRFAHARRGVAEKAVEFLEEDVRWREEVSAAGLRRQSARDVLGCEPRNVSRFYERRLLGLDALGRPVYYQNFQTLVVRQLMKEAPIEVLERYHIWEQERAVSLVDELERRRGYAGTGKMSVVMDVGGMTLRKHVNSDFLRFIKMIASIDQDHYPERMGVTFVVNAPRAFSVVWSVVKPWLDPRTAEKIRICSTEAQWRPAITEVLGASIAKALDDGVNLDDVAADEGARDISELASALLVSPESTDDDDVVLDVAWDHRPTTLRTDSSMRMMSADDDVFTDAKSPKPSEEELARELLVRPIFVCSLRVAQNAAHLGRRVYGLILVQFVCILGVVACTLAILSSSKNEAKRAPFLAILASLAAFPFGVLGAVGVRRRNPGLLGAHVFGTIALTTAFFALAVSYLAVALMTHQLGFFLGARGKSRERGEYLALGLACATVVVVGICLSVASSRLAARLRRALFKKLTVDDDDDDDDDHVEDQRPIDDGRSGAGPGDEDDGDDDDVVLDGAADKSGSPLHDRFTTSAPGSPRSNNKKKKKRKHKVERNVDVADAQLRVSLWWCSFVILLVGVAGISYGGVSTSYFVRRGIGASGFVPYLLLQSSVALVVIAMVGFLATSIDEQRESQTLPGDTTATRLRRLVDGDLRFVFELRLYRKLALANVALCVACAALAVSQTVSVASVVRRDGDHRPQVAKTAALALVIVAAIEALAVAALAVASRGARALVNVRRRKCRLRKQRLVEELRSSLFVKEGSPDRAAAARSHRSVASPRTKRRFFHIATAMRSRPSFSSLLRAAQPSAPLPREEVPTDRGLGGGEEKRDEPPYDEATELLTVAEASLDVEEDGSFASGFAHLGRGEKGAVAWATCMGLVHVFLDGTYAIFNVLVRKHGDDNNRGVPWFLVLWRAYGKVDARYRNSDPFIVTQVAALALVGGPACLCFAWATYERKPWRHALGVAVCLLQLWTLALYLGTEAHAGFHDCAPVTSFVYFWLGFVGLTLIRLLLPLPVLHNAITSLVRDNTLSTRWDNVQRRILQEVSLHVDATAHRAITLNITSPDRNNDQKYDDSDDAPMLRTPTVARSHSVPPGLNYS</sequence>
<feature type="compositionally biased region" description="Polar residues" evidence="6">
    <location>
        <begin position="559"/>
        <end position="568"/>
    </location>
</feature>
<feature type="transmembrane region" description="Helical" evidence="7">
    <location>
        <begin position="423"/>
        <end position="446"/>
    </location>
</feature>
<protein>
    <recommendedName>
        <fullName evidence="12">CRAL-TRIO domain-containing protein</fullName>
    </recommendedName>
</protein>
<keyword evidence="2 5" id="KW-0812">Transmembrane</keyword>
<evidence type="ECO:0000256" key="3">
    <source>
        <dbReference type="ARBA" id="ARBA00022989"/>
    </source>
</evidence>